<dbReference type="CDD" id="cd00519">
    <property type="entry name" value="Lipase_3"/>
    <property type="match status" value="1"/>
</dbReference>
<dbReference type="AlphaFoldDB" id="A0A8T0IRG3"/>
<evidence type="ECO:0000256" key="2">
    <source>
        <dbReference type="SAM" id="Phobius"/>
    </source>
</evidence>
<feature type="transmembrane region" description="Helical" evidence="2">
    <location>
        <begin position="112"/>
        <end position="129"/>
    </location>
</feature>
<sequence>MLEKVNPWLELVRVFARLRRRRIRSFRFTRKSSDVRGRRFNPVSGEYELPTMNSSSGQETRYGLMETHSNGMRRFHEIRKLAILLGLLNWTLCLISTYVAMAAAREGCPRKVVIAAEIIAAGASLRLLWMLGMGFTQAVTASAMISGEEDANVDHENNETRQKRRKWYKWWLWWSRLGFLVTAVQVVGAAYFFFLIVTKASQRFAYSCSGSGADEVGFKLWLMAAPVLAWAIASAQCCVGSDVIAWRALYHDHDEAWRAHYREMFDYGIREVMCCLGRRRYLSQLDKDEVDSVAALLGDLVAYRAKGASHLEVVAGIALLREYRVQALASDDIETAPETLLMEAAELHPYAVAAYTGFLLDLGRNPFTWFYVWLRRQGALTFWNRNRRPILEGDNWWRGHAAAFLRHAQLPPEALIQGRISQQNNTVLVREAVYFVAVLHQSKTVVVAVRGTETPEDLLTDGLGRECELSDSDLLGLLKGDNIPDEVKKKVHDTRPHYCHVGVIKAARELSMQLDNLAEDESDEQARSDFASVRDSEEVLLERKPGLLTRLLGPGGQCEGYKLRFVGHSLGGSIATLTALRLYKRYPELHVYAYGVLPCVDPITADACASFVTSVIYNDEYSSRLSVASVMRLRNRALLALESNSEGDSVSLSKLAWSFLGSSEQTNSSNVLPHHSDERRSESLTTEIHEDEGSERDNPAREHLQRQRSNQMRADEEEQSLMEEQPRHCERMGESLTSSAAEDEHRHPGGITDLNLLPNGMPKDGVKGSDAQERWPAEMYVPGLVIHLVKEEEPSEQSLLQTLFHFLGFSEEDKAQYSAVLKDRTSFRDIVISPNMFIDHAPWRCQHAMHEVIKKLKTPVTSTSGPLELTSDLV</sequence>
<comment type="caution">
    <text evidence="5">The sequence shown here is derived from an EMBL/GenBank/DDBJ whole genome shotgun (WGS) entry which is preliminary data.</text>
</comment>
<feature type="compositionally biased region" description="Basic and acidic residues" evidence="1">
    <location>
        <begin position="695"/>
        <end position="705"/>
    </location>
</feature>
<feature type="transmembrane region" description="Helical" evidence="2">
    <location>
        <begin position="81"/>
        <end position="100"/>
    </location>
</feature>
<name>A0A8T0IRG3_CERPU</name>
<dbReference type="SUPFAM" id="SSF53474">
    <property type="entry name" value="alpha/beta-Hydrolases"/>
    <property type="match status" value="1"/>
</dbReference>
<keyword evidence="2" id="KW-1133">Transmembrane helix</keyword>
<accession>A0A8T0IRG3</accession>
<gene>
    <name evidence="5" type="ORF">KC19_2G027400</name>
</gene>
<feature type="compositionally biased region" description="Basic and acidic residues" evidence="1">
    <location>
        <begin position="724"/>
        <end position="733"/>
    </location>
</feature>
<keyword evidence="6" id="KW-1185">Reference proteome</keyword>
<evidence type="ECO:0000313" key="6">
    <source>
        <dbReference type="Proteomes" id="UP000822688"/>
    </source>
</evidence>
<organism evidence="5 6">
    <name type="scientific">Ceratodon purpureus</name>
    <name type="common">Fire moss</name>
    <name type="synonym">Dicranum purpureum</name>
    <dbReference type="NCBI Taxonomy" id="3225"/>
    <lineage>
        <taxon>Eukaryota</taxon>
        <taxon>Viridiplantae</taxon>
        <taxon>Streptophyta</taxon>
        <taxon>Embryophyta</taxon>
        <taxon>Bryophyta</taxon>
        <taxon>Bryophytina</taxon>
        <taxon>Bryopsida</taxon>
        <taxon>Dicranidae</taxon>
        <taxon>Pseudoditrichales</taxon>
        <taxon>Ditrichaceae</taxon>
        <taxon>Ceratodon</taxon>
    </lineage>
</organism>
<evidence type="ECO:0000259" key="3">
    <source>
        <dbReference type="Pfam" id="PF01764"/>
    </source>
</evidence>
<dbReference type="Pfam" id="PF24057">
    <property type="entry name" value="DUF7358"/>
    <property type="match status" value="1"/>
</dbReference>
<feature type="domain" description="DUF7358" evidence="4">
    <location>
        <begin position="76"/>
        <end position="303"/>
    </location>
</feature>
<dbReference type="InterPro" id="IPR002921">
    <property type="entry name" value="Fungal_lipase-type"/>
</dbReference>
<evidence type="ECO:0000259" key="4">
    <source>
        <dbReference type="Pfam" id="PF24057"/>
    </source>
</evidence>
<feature type="domain" description="Fungal lipase-type" evidence="3">
    <location>
        <begin position="447"/>
        <end position="617"/>
    </location>
</feature>
<feature type="region of interest" description="Disordered" evidence="1">
    <location>
        <begin position="664"/>
        <end position="760"/>
    </location>
</feature>
<keyword evidence="2" id="KW-0812">Transmembrane</keyword>
<dbReference type="EMBL" id="CM026422">
    <property type="protein sequence ID" value="KAG0585647.1"/>
    <property type="molecule type" value="Genomic_DNA"/>
</dbReference>
<dbReference type="PANTHER" id="PTHR47030:SF2">
    <property type="entry name" value="LIPASE CLASS 3 FAMILY PROTEIN"/>
    <property type="match status" value="1"/>
</dbReference>
<dbReference type="Proteomes" id="UP000822688">
    <property type="component" value="Chromosome 2"/>
</dbReference>
<dbReference type="Gene3D" id="3.40.50.1820">
    <property type="entry name" value="alpha/beta hydrolase"/>
    <property type="match status" value="1"/>
</dbReference>
<proteinExistence type="predicted"/>
<dbReference type="Pfam" id="PF01764">
    <property type="entry name" value="Lipase_3"/>
    <property type="match status" value="1"/>
</dbReference>
<feature type="transmembrane region" description="Helical" evidence="2">
    <location>
        <begin position="171"/>
        <end position="197"/>
    </location>
</feature>
<evidence type="ECO:0000256" key="1">
    <source>
        <dbReference type="SAM" id="MobiDB-lite"/>
    </source>
</evidence>
<reference evidence="5" key="1">
    <citation type="submission" date="2020-06" db="EMBL/GenBank/DDBJ databases">
        <title>WGS assembly of Ceratodon purpureus strain R40.</title>
        <authorList>
            <person name="Carey S.B."/>
            <person name="Jenkins J."/>
            <person name="Shu S."/>
            <person name="Lovell J.T."/>
            <person name="Sreedasyam A."/>
            <person name="Maumus F."/>
            <person name="Tiley G.P."/>
            <person name="Fernandez-Pozo N."/>
            <person name="Barry K."/>
            <person name="Chen C."/>
            <person name="Wang M."/>
            <person name="Lipzen A."/>
            <person name="Daum C."/>
            <person name="Saski C.A."/>
            <person name="Payton A.C."/>
            <person name="Mcbreen J.C."/>
            <person name="Conrad R.E."/>
            <person name="Kollar L.M."/>
            <person name="Olsson S."/>
            <person name="Huttunen S."/>
            <person name="Landis J.B."/>
            <person name="Wickett N.J."/>
            <person name="Johnson M.G."/>
            <person name="Rensing S.A."/>
            <person name="Grimwood J."/>
            <person name="Schmutz J."/>
            <person name="Mcdaniel S.F."/>
        </authorList>
    </citation>
    <scope>NUCLEOTIDE SEQUENCE</scope>
    <source>
        <strain evidence="5">R40</strain>
    </source>
</reference>
<dbReference type="GO" id="GO:0006629">
    <property type="term" value="P:lipid metabolic process"/>
    <property type="evidence" value="ECO:0007669"/>
    <property type="project" value="InterPro"/>
</dbReference>
<evidence type="ECO:0008006" key="7">
    <source>
        <dbReference type="Google" id="ProtNLM"/>
    </source>
</evidence>
<dbReference type="InterPro" id="IPR055782">
    <property type="entry name" value="DUF7358"/>
</dbReference>
<dbReference type="InterPro" id="IPR029058">
    <property type="entry name" value="AB_hydrolase_fold"/>
</dbReference>
<dbReference type="PANTHER" id="PTHR47030">
    <property type="entry name" value="LIPASE CLASS 3 FAMILY PROTEIN"/>
    <property type="match status" value="1"/>
</dbReference>
<keyword evidence="2" id="KW-0472">Membrane</keyword>
<protein>
    <recommendedName>
        <fullName evidence="7">Fungal lipase-like domain-containing protein</fullName>
    </recommendedName>
</protein>
<evidence type="ECO:0000313" key="5">
    <source>
        <dbReference type="EMBL" id="KAG0585647.1"/>
    </source>
</evidence>